<sequence>MLFSLFFGAGNLIFPPILGQQAGDSFVPAIIGFILTGVGLPLLAVVAVALSGRDMQHLAGRVSPRFGIFFAIIVYVSLGPAMGIPRVANVAYEMGFSSFLPSHHASNPWILFVYTLIFFGSVFWMSLNPSKLVERIGSWLTPMLLLSIALLFIGGVLYPIGEGGPAINEYVESPGFKGFMNGYLTMDTIAALAFGIIVLNSIRGQGVTEKRAVAKAAIQAGLIAGIGLSLVYAALGYLGVTSVSLGYFKNGGQLLTDVVLHLFGRSGLILLAVIVTLACLTTCIGLVSACSQYFATLMKGMAYNRIALVICLLGLLVANLGLNKILSISEPILLVIYPVAIVLLLLSFVHKWFGGYSQVYAGALIGTVLISLFDGLKGAKVPIEFALPVLRHIPLYAEGIGWFIPALAGGAIGYVIGKLMAARDKQSFNPTKN</sequence>
<proteinExistence type="inferred from homology"/>
<feature type="transmembrane region" description="Helical" evidence="9">
    <location>
        <begin position="180"/>
        <end position="199"/>
    </location>
</feature>
<dbReference type="PANTHER" id="PTHR30588:SF0">
    <property type="entry name" value="BRANCHED-CHAIN AMINO ACID PERMEASE BRNQ"/>
    <property type="match status" value="1"/>
</dbReference>
<keyword evidence="6 9" id="KW-0029">Amino-acid transport</keyword>
<feature type="transmembrane region" description="Helical" evidence="9">
    <location>
        <begin position="268"/>
        <end position="290"/>
    </location>
</feature>
<evidence type="ECO:0000256" key="1">
    <source>
        <dbReference type="ARBA" id="ARBA00004651"/>
    </source>
</evidence>
<dbReference type="EMBL" id="JAJNBZ010000012">
    <property type="protein sequence ID" value="MCE5170783.1"/>
    <property type="molecule type" value="Genomic_DNA"/>
</dbReference>
<evidence type="ECO:0000313" key="11">
    <source>
        <dbReference type="Proteomes" id="UP001199916"/>
    </source>
</evidence>
<dbReference type="PANTHER" id="PTHR30588">
    <property type="entry name" value="BRANCHED-CHAIN AMINO ACID TRANSPORT SYSTEM 2 CARRIER PROTEIN"/>
    <property type="match status" value="1"/>
</dbReference>
<dbReference type="Proteomes" id="UP001199916">
    <property type="component" value="Unassembled WGS sequence"/>
</dbReference>
<evidence type="ECO:0000256" key="4">
    <source>
        <dbReference type="ARBA" id="ARBA00022475"/>
    </source>
</evidence>
<keyword evidence="3 9" id="KW-0813">Transport</keyword>
<gene>
    <name evidence="10" type="primary">brnQ</name>
    <name evidence="10" type="ORF">LQV63_15865</name>
</gene>
<reference evidence="10 11" key="1">
    <citation type="submission" date="2021-11" db="EMBL/GenBank/DDBJ databases">
        <title>Draft genome sequence of Paenibacillus profundus YoMME, a new Gram-positive bacteria with exoelectrogenic properties.</title>
        <authorList>
            <person name="Hubenova Y."/>
            <person name="Hubenova E."/>
            <person name="Manasiev Y."/>
            <person name="Peykov S."/>
            <person name="Mitov M."/>
        </authorList>
    </citation>
    <scope>NUCLEOTIDE SEQUENCE [LARGE SCALE GENOMIC DNA]</scope>
    <source>
        <strain evidence="10 11">YoMME</strain>
    </source>
</reference>
<comment type="similarity">
    <text evidence="2 9">Belongs to the branched chain amino acid transporter family.</text>
</comment>
<evidence type="ECO:0000256" key="9">
    <source>
        <dbReference type="RuleBase" id="RU362122"/>
    </source>
</evidence>
<feature type="transmembrane region" description="Helical" evidence="9">
    <location>
        <begin position="393"/>
        <end position="416"/>
    </location>
</feature>
<organism evidence="10 11">
    <name type="scientific">Paenibacillus profundus</name>
    <dbReference type="NCBI Taxonomy" id="1173085"/>
    <lineage>
        <taxon>Bacteria</taxon>
        <taxon>Bacillati</taxon>
        <taxon>Bacillota</taxon>
        <taxon>Bacilli</taxon>
        <taxon>Bacillales</taxon>
        <taxon>Paenibacillaceae</taxon>
        <taxon>Paenibacillus</taxon>
    </lineage>
</organism>
<comment type="subcellular location">
    <subcellularLocation>
        <location evidence="1 9">Cell membrane</location>
        <topology evidence="1 9">Multi-pass membrane protein</topology>
    </subcellularLocation>
</comment>
<protein>
    <recommendedName>
        <fullName evidence="9">Branched-chain amino acid transport system carrier protein</fullName>
    </recommendedName>
</protein>
<feature type="transmembrane region" description="Helical" evidence="9">
    <location>
        <begin position="62"/>
        <end position="88"/>
    </location>
</feature>
<feature type="transmembrane region" description="Helical" evidence="9">
    <location>
        <begin position="29"/>
        <end position="50"/>
    </location>
</feature>
<feature type="transmembrane region" description="Helical" evidence="9">
    <location>
        <begin position="139"/>
        <end position="160"/>
    </location>
</feature>
<feature type="transmembrane region" description="Helical" evidence="9">
    <location>
        <begin position="328"/>
        <end position="346"/>
    </location>
</feature>
<comment type="function">
    <text evidence="9">Component of the transport system for branched-chain amino acids.</text>
</comment>
<dbReference type="InterPro" id="IPR004685">
    <property type="entry name" value="Brnchd-chn_aa_trnsp_Livcs"/>
</dbReference>
<feature type="transmembrane region" description="Helical" evidence="9">
    <location>
        <begin position="108"/>
        <end position="127"/>
    </location>
</feature>
<evidence type="ECO:0000313" key="10">
    <source>
        <dbReference type="EMBL" id="MCE5170783.1"/>
    </source>
</evidence>
<evidence type="ECO:0000256" key="7">
    <source>
        <dbReference type="ARBA" id="ARBA00022989"/>
    </source>
</evidence>
<accession>A0ABS8YK07</accession>
<dbReference type="Pfam" id="PF05525">
    <property type="entry name" value="Branch_AA_trans"/>
    <property type="match status" value="1"/>
</dbReference>
<comment type="caution">
    <text evidence="10">The sequence shown here is derived from an EMBL/GenBank/DDBJ whole genome shotgun (WGS) entry which is preliminary data.</text>
</comment>
<keyword evidence="7 9" id="KW-1133">Transmembrane helix</keyword>
<keyword evidence="8 9" id="KW-0472">Membrane</keyword>
<evidence type="ECO:0000256" key="2">
    <source>
        <dbReference type="ARBA" id="ARBA00008540"/>
    </source>
</evidence>
<feature type="transmembrane region" description="Helical" evidence="9">
    <location>
        <begin position="302"/>
        <end position="322"/>
    </location>
</feature>
<dbReference type="NCBIfam" id="TIGR00796">
    <property type="entry name" value="livcs"/>
    <property type="match status" value="1"/>
</dbReference>
<evidence type="ECO:0000256" key="6">
    <source>
        <dbReference type="ARBA" id="ARBA00022970"/>
    </source>
</evidence>
<name>A0ABS8YK07_9BACL</name>
<keyword evidence="11" id="KW-1185">Reference proteome</keyword>
<comment type="caution">
    <text evidence="9">Lacks conserved residue(s) required for the propagation of feature annotation.</text>
</comment>
<feature type="transmembrane region" description="Helical" evidence="9">
    <location>
        <begin position="220"/>
        <end position="248"/>
    </location>
</feature>
<keyword evidence="5 9" id="KW-0812">Transmembrane</keyword>
<evidence type="ECO:0000256" key="5">
    <source>
        <dbReference type="ARBA" id="ARBA00022692"/>
    </source>
</evidence>
<feature type="transmembrane region" description="Helical" evidence="9">
    <location>
        <begin position="353"/>
        <end position="373"/>
    </location>
</feature>
<evidence type="ECO:0000256" key="8">
    <source>
        <dbReference type="ARBA" id="ARBA00023136"/>
    </source>
</evidence>
<keyword evidence="4" id="KW-1003">Cell membrane</keyword>
<evidence type="ECO:0000256" key="3">
    <source>
        <dbReference type="ARBA" id="ARBA00022448"/>
    </source>
</evidence>